<evidence type="ECO:0000313" key="8">
    <source>
        <dbReference type="Proteomes" id="UP000231246"/>
    </source>
</evidence>
<keyword evidence="4 6" id="KW-0378">Hydrolase</keyword>
<comment type="catalytic activity">
    <reaction evidence="6">
        <text>Exonucleolytic cleavage in either 5'- to 3'- or 3'- to 5'-direction to yield nucleoside 5'-phosphates.</text>
        <dbReference type="EC" id="3.1.11.6"/>
    </reaction>
</comment>
<dbReference type="GO" id="GO:0005737">
    <property type="term" value="C:cytoplasm"/>
    <property type="evidence" value="ECO:0007669"/>
    <property type="project" value="UniProtKB-SubCell"/>
</dbReference>
<comment type="function">
    <text evidence="6">Bidirectionally degrades single-stranded DNA into large acid-insoluble oligonucleotides, which are then degraded further into small acid-soluble oligonucleotides.</text>
</comment>
<dbReference type="EMBL" id="PCTA01000009">
    <property type="protein sequence ID" value="PIP62015.1"/>
    <property type="molecule type" value="Genomic_DNA"/>
</dbReference>
<dbReference type="HAMAP" id="MF_00337">
    <property type="entry name" value="Exonuc_7_S"/>
    <property type="match status" value="1"/>
</dbReference>
<evidence type="ECO:0000256" key="4">
    <source>
        <dbReference type="ARBA" id="ARBA00022801"/>
    </source>
</evidence>
<reference evidence="7 8" key="1">
    <citation type="submission" date="2017-09" db="EMBL/GenBank/DDBJ databases">
        <title>Depth-based differentiation of microbial function through sediment-hosted aquifers and enrichment of novel symbionts in the deep terrestrial subsurface.</title>
        <authorList>
            <person name="Probst A.J."/>
            <person name="Ladd B."/>
            <person name="Jarett J.K."/>
            <person name="Geller-Mcgrath D.E."/>
            <person name="Sieber C.M."/>
            <person name="Emerson J.B."/>
            <person name="Anantharaman K."/>
            <person name="Thomas B.C."/>
            <person name="Malmstrom R."/>
            <person name="Stieglmeier M."/>
            <person name="Klingl A."/>
            <person name="Woyke T."/>
            <person name="Ryan C.M."/>
            <person name="Banfield J.F."/>
        </authorList>
    </citation>
    <scope>NUCLEOTIDE SEQUENCE [LARGE SCALE GENOMIC DNA]</scope>
    <source>
        <strain evidence="7">CG22_combo_CG10-13_8_21_14_all_38_20</strain>
    </source>
</reference>
<dbReference type="GO" id="GO:0006308">
    <property type="term" value="P:DNA catabolic process"/>
    <property type="evidence" value="ECO:0007669"/>
    <property type="project" value="UniProtKB-UniRule"/>
</dbReference>
<dbReference type="Pfam" id="PF02609">
    <property type="entry name" value="Exonuc_VII_S"/>
    <property type="match status" value="1"/>
</dbReference>
<dbReference type="InterPro" id="IPR037004">
    <property type="entry name" value="Exonuc_VII_ssu_sf"/>
</dbReference>
<evidence type="ECO:0000256" key="2">
    <source>
        <dbReference type="ARBA" id="ARBA00022490"/>
    </source>
</evidence>
<name>A0A2H0BWG4_9BACT</name>
<dbReference type="InterPro" id="IPR003761">
    <property type="entry name" value="Exonuc_VII_S"/>
</dbReference>
<keyword evidence="2 6" id="KW-0963">Cytoplasm</keyword>
<dbReference type="EC" id="3.1.11.6" evidence="6"/>
<dbReference type="GO" id="GO:0009318">
    <property type="term" value="C:exodeoxyribonuclease VII complex"/>
    <property type="evidence" value="ECO:0007669"/>
    <property type="project" value="UniProtKB-UniRule"/>
</dbReference>
<comment type="similarity">
    <text evidence="1 6">Belongs to the XseB family.</text>
</comment>
<dbReference type="Proteomes" id="UP000231246">
    <property type="component" value="Unassembled WGS sequence"/>
</dbReference>
<evidence type="ECO:0000256" key="6">
    <source>
        <dbReference type="HAMAP-Rule" id="MF_00337"/>
    </source>
</evidence>
<accession>A0A2H0BWG4</accession>
<dbReference type="GO" id="GO:0008855">
    <property type="term" value="F:exodeoxyribonuclease VII activity"/>
    <property type="evidence" value="ECO:0007669"/>
    <property type="project" value="UniProtKB-UniRule"/>
</dbReference>
<protein>
    <recommendedName>
        <fullName evidence="6">Exodeoxyribonuclease 7 small subunit</fullName>
        <ecNumber evidence="6">3.1.11.6</ecNumber>
    </recommendedName>
    <alternativeName>
        <fullName evidence="6">Exodeoxyribonuclease VII small subunit</fullName>
        <shortName evidence="6">Exonuclease VII small subunit</shortName>
    </alternativeName>
</protein>
<keyword evidence="5 6" id="KW-0269">Exonuclease</keyword>
<evidence type="ECO:0000256" key="3">
    <source>
        <dbReference type="ARBA" id="ARBA00022722"/>
    </source>
</evidence>
<dbReference type="AlphaFoldDB" id="A0A2H0BWG4"/>
<evidence type="ECO:0000256" key="1">
    <source>
        <dbReference type="ARBA" id="ARBA00009998"/>
    </source>
</evidence>
<dbReference type="Gene3D" id="1.10.287.1040">
    <property type="entry name" value="Exonuclease VII, small subunit"/>
    <property type="match status" value="1"/>
</dbReference>
<dbReference type="SUPFAM" id="SSF116842">
    <property type="entry name" value="XseB-like"/>
    <property type="match status" value="1"/>
</dbReference>
<sequence>MNKITKPSKLSEDFAELEQITSKFENEEINLEEGIPLFKRGLKLAKELKNRITSIENEITEIKDDFADLD</sequence>
<dbReference type="NCBIfam" id="TIGR01280">
    <property type="entry name" value="xseB"/>
    <property type="match status" value="1"/>
</dbReference>
<keyword evidence="3 6" id="KW-0540">Nuclease</keyword>
<comment type="subcellular location">
    <subcellularLocation>
        <location evidence="6">Cytoplasm</location>
    </subcellularLocation>
</comment>
<evidence type="ECO:0000313" key="7">
    <source>
        <dbReference type="EMBL" id="PIP62015.1"/>
    </source>
</evidence>
<comment type="caution">
    <text evidence="7">The sequence shown here is derived from an EMBL/GenBank/DDBJ whole genome shotgun (WGS) entry which is preliminary data.</text>
</comment>
<comment type="subunit">
    <text evidence="6">Heterooligomer composed of large and small subunits.</text>
</comment>
<evidence type="ECO:0000256" key="5">
    <source>
        <dbReference type="ARBA" id="ARBA00022839"/>
    </source>
</evidence>
<gene>
    <name evidence="6 7" type="primary">xseB</name>
    <name evidence="7" type="ORF">COW99_01280</name>
</gene>
<organism evidence="7 8">
    <name type="scientific">Candidatus Roizmanbacteria bacterium CG22_combo_CG10-13_8_21_14_all_38_20</name>
    <dbReference type="NCBI Taxonomy" id="1974862"/>
    <lineage>
        <taxon>Bacteria</taxon>
        <taxon>Candidatus Roizmaniibacteriota</taxon>
    </lineage>
</organism>
<proteinExistence type="inferred from homology"/>